<dbReference type="PROSITE" id="PS50943">
    <property type="entry name" value="HTH_CROC1"/>
    <property type="match status" value="1"/>
</dbReference>
<accession>A0A895Y9V0</accession>
<dbReference type="SUPFAM" id="SSF47413">
    <property type="entry name" value="lambda repressor-like DNA-binding domains"/>
    <property type="match status" value="1"/>
</dbReference>
<evidence type="ECO:0000313" key="3">
    <source>
        <dbReference type="Proteomes" id="UP000662857"/>
    </source>
</evidence>
<dbReference type="RefSeq" id="WP_239676236.1">
    <property type="nucleotide sequence ID" value="NZ_CP070499.1"/>
</dbReference>
<proteinExistence type="predicted"/>
<keyword evidence="3" id="KW-1185">Reference proteome</keyword>
<dbReference type="CDD" id="cd00093">
    <property type="entry name" value="HTH_XRE"/>
    <property type="match status" value="1"/>
</dbReference>
<dbReference type="EMBL" id="CP070499">
    <property type="protein sequence ID" value="QSB14121.1"/>
    <property type="molecule type" value="Genomic_DNA"/>
</dbReference>
<name>A0A895Y9V0_9ACTN</name>
<dbReference type="AlphaFoldDB" id="A0A895Y9V0"/>
<dbReference type="SMART" id="SM00530">
    <property type="entry name" value="HTH_XRE"/>
    <property type="match status" value="1"/>
</dbReference>
<evidence type="ECO:0000313" key="2">
    <source>
        <dbReference type="EMBL" id="QSB14121.1"/>
    </source>
</evidence>
<dbReference type="GO" id="GO:0003677">
    <property type="term" value="F:DNA binding"/>
    <property type="evidence" value="ECO:0007669"/>
    <property type="project" value="InterPro"/>
</dbReference>
<sequence length="89" mass="9408">MVRAPLTPHERERGERLGRLLRQARGEQSMAQVASAAGISVETLRKIETGRIPAPAFFTVTAVAQALGISLDQLAATVGDPIRPAPAHG</sequence>
<protein>
    <submittedName>
        <fullName evidence="2">Helix-turn-helix transcriptional regulator</fullName>
    </submittedName>
</protein>
<dbReference type="InterPro" id="IPR010982">
    <property type="entry name" value="Lambda_DNA-bd_dom_sf"/>
</dbReference>
<dbReference type="Pfam" id="PF13560">
    <property type="entry name" value="HTH_31"/>
    <property type="match status" value="1"/>
</dbReference>
<reference evidence="2" key="1">
    <citation type="submission" date="2021-02" db="EMBL/GenBank/DDBJ databases">
        <title>Natrosporangium hydrolyticum gen. nov., sp. nov, a haloalkaliphilic actinobacterium from a soda solonchak soil.</title>
        <authorList>
            <person name="Sorokin D.Y."/>
            <person name="Khijniak T.V."/>
            <person name="Zakharycheva A.P."/>
            <person name="Boueva O.V."/>
            <person name="Ariskina E.V."/>
            <person name="Hahnke R.L."/>
            <person name="Bunk B."/>
            <person name="Sproer C."/>
            <person name="Schumann P."/>
            <person name="Evtushenko L.I."/>
            <person name="Kublanov I.V."/>
        </authorList>
    </citation>
    <scope>NUCLEOTIDE SEQUENCE</scope>
    <source>
        <strain evidence="2">DSM 106523</strain>
    </source>
</reference>
<gene>
    <name evidence="2" type="ORF">JQS43_21720</name>
</gene>
<organism evidence="2 3">
    <name type="scientific">Natronosporangium hydrolyticum</name>
    <dbReference type="NCBI Taxonomy" id="2811111"/>
    <lineage>
        <taxon>Bacteria</taxon>
        <taxon>Bacillati</taxon>
        <taxon>Actinomycetota</taxon>
        <taxon>Actinomycetes</taxon>
        <taxon>Micromonosporales</taxon>
        <taxon>Micromonosporaceae</taxon>
        <taxon>Natronosporangium</taxon>
    </lineage>
</organism>
<dbReference type="Proteomes" id="UP000662857">
    <property type="component" value="Chromosome"/>
</dbReference>
<dbReference type="KEGG" id="nhy:JQS43_21720"/>
<dbReference type="Gene3D" id="1.10.260.40">
    <property type="entry name" value="lambda repressor-like DNA-binding domains"/>
    <property type="match status" value="1"/>
</dbReference>
<evidence type="ECO:0000259" key="1">
    <source>
        <dbReference type="PROSITE" id="PS50943"/>
    </source>
</evidence>
<dbReference type="InterPro" id="IPR001387">
    <property type="entry name" value="Cro/C1-type_HTH"/>
</dbReference>
<feature type="domain" description="HTH cro/C1-type" evidence="1">
    <location>
        <begin position="21"/>
        <end position="74"/>
    </location>
</feature>